<proteinExistence type="predicted"/>
<evidence type="ECO:0000256" key="6">
    <source>
        <dbReference type="ARBA" id="ARBA00030535"/>
    </source>
</evidence>
<dbReference type="AlphaFoldDB" id="A0AAU6RDR4"/>
<dbReference type="PANTHER" id="PTHR12302">
    <property type="entry name" value="EBNA2 BINDING PROTEIN P100"/>
    <property type="match status" value="1"/>
</dbReference>
<dbReference type="PANTHER" id="PTHR12302:SF3">
    <property type="entry name" value="SERINE_THREONINE-PROTEIN KINASE 31"/>
    <property type="match status" value="1"/>
</dbReference>
<dbReference type="Pfam" id="PF00565">
    <property type="entry name" value="SNase"/>
    <property type="match status" value="1"/>
</dbReference>
<keyword evidence="5" id="KW-0378">Hydrolase</keyword>
<keyword evidence="9" id="KW-0732">Signal</keyword>
<accession>A0AAU6RDR4</accession>
<name>A0AAU6RDR4_9STAP</name>
<feature type="domain" description="TNase-like" evidence="10">
    <location>
        <begin position="27"/>
        <end position="159"/>
    </location>
</feature>
<evidence type="ECO:0000259" key="10">
    <source>
        <dbReference type="PROSITE" id="PS50830"/>
    </source>
</evidence>
<dbReference type="RefSeq" id="WP_420496118.1">
    <property type="nucleotide sequence ID" value="NZ_CP124585.1"/>
</dbReference>
<dbReference type="InterPro" id="IPR035437">
    <property type="entry name" value="SNase_OB-fold_sf"/>
</dbReference>
<evidence type="ECO:0000256" key="8">
    <source>
        <dbReference type="SAM" id="MobiDB-lite"/>
    </source>
</evidence>
<dbReference type="EMBL" id="CP124585">
    <property type="protein sequence ID" value="WZE68309.1"/>
    <property type="molecule type" value="Genomic_DNA"/>
</dbReference>
<dbReference type="SMART" id="SM00894">
    <property type="entry name" value="Excalibur"/>
    <property type="match status" value="1"/>
</dbReference>
<feature type="signal peptide" evidence="9">
    <location>
        <begin position="1"/>
        <end position="24"/>
    </location>
</feature>
<evidence type="ECO:0000256" key="2">
    <source>
        <dbReference type="ARBA" id="ARBA00016676"/>
    </source>
</evidence>
<dbReference type="InterPro" id="IPR008613">
    <property type="entry name" value="Excalibur_Ca-bd_domain"/>
</dbReference>
<dbReference type="InterPro" id="IPR002071">
    <property type="entry name" value="Thermonucl_AS"/>
</dbReference>
<feature type="region of interest" description="Disordered" evidence="8">
    <location>
        <begin position="181"/>
        <end position="216"/>
    </location>
</feature>
<evidence type="ECO:0000256" key="5">
    <source>
        <dbReference type="ARBA" id="ARBA00022801"/>
    </source>
</evidence>
<dbReference type="PROSITE" id="PS50830">
    <property type="entry name" value="TNASE_3"/>
    <property type="match status" value="1"/>
</dbReference>
<protein>
    <recommendedName>
        <fullName evidence="2">Thermonuclease</fullName>
        <ecNumber evidence="1">3.1.31.1</ecNumber>
    </recommendedName>
    <alternativeName>
        <fullName evidence="7">Micrococcal nuclease</fullName>
    </alternativeName>
    <alternativeName>
        <fullName evidence="6">Staphylococcal nuclease</fullName>
    </alternativeName>
</protein>
<dbReference type="Pfam" id="PF05901">
    <property type="entry name" value="Excalibur"/>
    <property type="match status" value="1"/>
</dbReference>
<reference evidence="11" key="1">
    <citation type="submission" date="2023-04" db="EMBL/GenBank/DDBJ databases">
        <title>Macrococci isolated from food, foodproducing animals, and human clinical materials.</title>
        <authorList>
            <person name="Maslanova I."/>
            <person name="Svec P."/>
            <person name="Sedlacek I."/>
            <person name="Novakova D."/>
            <person name="Keller J.E."/>
            <person name="Schwendener S."/>
            <person name="Finstrlova A."/>
            <person name="Botka T."/>
            <person name="Kovarovic V."/>
            <person name="Petras P."/>
            <person name="Perreten V."/>
            <person name="Pantucek R."/>
        </authorList>
    </citation>
    <scope>NUCLEOTIDE SEQUENCE</scope>
    <source>
        <strain evidence="11">NRL/St 13/116</strain>
    </source>
</reference>
<dbReference type="SUPFAM" id="SSF50199">
    <property type="entry name" value="Staphylococcal nuclease"/>
    <property type="match status" value="1"/>
</dbReference>
<dbReference type="GO" id="GO:0003676">
    <property type="term" value="F:nucleic acid binding"/>
    <property type="evidence" value="ECO:0007669"/>
    <property type="project" value="InterPro"/>
</dbReference>
<dbReference type="EC" id="3.1.31.1" evidence="1"/>
<keyword evidence="3" id="KW-0540">Nuclease</keyword>
<evidence type="ECO:0000256" key="1">
    <source>
        <dbReference type="ARBA" id="ARBA00011942"/>
    </source>
</evidence>
<evidence type="ECO:0000256" key="3">
    <source>
        <dbReference type="ARBA" id="ARBA00022722"/>
    </source>
</evidence>
<organism evidence="11">
    <name type="scientific">Macrococcus psychrotolerans</name>
    <dbReference type="NCBI Taxonomy" id="3039389"/>
    <lineage>
        <taxon>Bacteria</taxon>
        <taxon>Bacillati</taxon>
        <taxon>Bacillota</taxon>
        <taxon>Bacilli</taxon>
        <taxon>Bacillales</taxon>
        <taxon>Staphylococcaceae</taxon>
        <taxon>Macrococcus</taxon>
    </lineage>
</organism>
<dbReference type="PROSITE" id="PS01123">
    <property type="entry name" value="TNASE_1"/>
    <property type="match status" value="1"/>
</dbReference>
<dbReference type="GO" id="GO:1990599">
    <property type="term" value="F:3' overhang single-stranded DNA endodeoxyribonuclease activity"/>
    <property type="evidence" value="ECO:0007669"/>
    <property type="project" value="UniProtKB-EC"/>
</dbReference>
<dbReference type="SMART" id="SM00318">
    <property type="entry name" value="SNc"/>
    <property type="match status" value="1"/>
</dbReference>
<feature type="compositionally biased region" description="Low complexity" evidence="8">
    <location>
        <begin position="191"/>
        <end position="210"/>
    </location>
</feature>
<feature type="chain" id="PRO_5043839935" description="Thermonuclease" evidence="9">
    <location>
        <begin position="25"/>
        <end position="273"/>
    </location>
</feature>
<gene>
    <name evidence="11" type="ORF">QA540_07865</name>
</gene>
<evidence type="ECO:0000313" key="11">
    <source>
        <dbReference type="EMBL" id="WZE68309.1"/>
    </source>
</evidence>
<sequence>MKRIKIFTILLLLFSFYPATQSHAISKKIPVKFVSVVDGDTVRVKQGNKAITLRLLLIDTPESKDPKKPVQPYAVEAGKYLDSYLRYANLSMQYDNNQKTDRYGRHLVYLYANNRLVNDEMVRSGYARIGYVYSQKYYLNALKKTESVAKAKKLRIWSIPGYVNTRGEGFIYNPKKPVVKQAPKPAPKPAAKPVAKQPAKPVAKQPATKAGYPTSKYRKGAPKTFKNCTAMKKYYPYGVTIHHISYNKKHDRDKDKLACEASNVAYQPWMKNN</sequence>
<evidence type="ECO:0000256" key="7">
    <source>
        <dbReference type="ARBA" id="ARBA00031238"/>
    </source>
</evidence>
<keyword evidence="4" id="KW-0255">Endonuclease</keyword>
<dbReference type="Gene3D" id="2.40.50.90">
    <property type="match status" value="1"/>
</dbReference>
<evidence type="ECO:0000256" key="4">
    <source>
        <dbReference type="ARBA" id="ARBA00022759"/>
    </source>
</evidence>
<dbReference type="InterPro" id="IPR016071">
    <property type="entry name" value="Staphylococal_nuclease_OB-fold"/>
</dbReference>
<evidence type="ECO:0000256" key="9">
    <source>
        <dbReference type="SAM" id="SignalP"/>
    </source>
</evidence>